<evidence type="ECO:0000259" key="2">
    <source>
        <dbReference type="PROSITE" id="PS50157"/>
    </source>
</evidence>
<keyword evidence="1" id="KW-0863">Zinc-finger</keyword>
<protein>
    <recommendedName>
        <fullName evidence="2">C2H2-type domain-containing protein</fullName>
    </recommendedName>
</protein>
<keyword evidence="4" id="KW-1185">Reference proteome</keyword>
<dbReference type="PROSITE" id="PS50157">
    <property type="entry name" value="ZINC_FINGER_C2H2_2"/>
    <property type="match status" value="1"/>
</dbReference>
<comment type="caution">
    <text evidence="3">The sequence shown here is derived from an EMBL/GenBank/DDBJ whole genome shotgun (WGS) entry which is preliminary data.</text>
</comment>
<dbReference type="InterPro" id="IPR013087">
    <property type="entry name" value="Znf_C2H2_type"/>
</dbReference>
<reference evidence="3 4" key="1">
    <citation type="submission" date="2016-03" db="EMBL/GenBank/DDBJ databases">
        <title>The draft genome sequence of Fonsecaea nubica causative agent of cutaneous subcutaneous infection in human host.</title>
        <authorList>
            <person name="Costa F."/>
            <person name="Sybren D.H."/>
            <person name="Raittz R.T."/>
            <person name="Weiss V.A."/>
            <person name="Leao A.C."/>
            <person name="Gomes R."/>
            <person name="De Souza E.M."/>
            <person name="Pedrosa F.O."/>
            <person name="Steffens M.B."/>
            <person name="Bombassaro A."/>
            <person name="Tadra-Sfeir M.Z."/>
            <person name="Moreno L.F."/>
            <person name="Najafzadeh M.J."/>
            <person name="Felipe M.S."/>
            <person name="Teixeira M."/>
            <person name="Sun J."/>
            <person name="Xi L."/>
            <person name="Castro M.A."/>
            <person name="Vicente V.A."/>
        </authorList>
    </citation>
    <scope>NUCLEOTIDE SEQUENCE [LARGE SCALE GENOMIC DNA]</scope>
    <source>
        <strain evidence="3 4">CBS 269.64</strain>
    </source>
</reference>
<keyword evidence="1" id="KW-0862">Zinc</keyword>
<keyword evidence="1" id="KW-0479">Metal-binding</keyword>
<proteinExistence type="predicted"/>
<dbReference type="OrthoDB" id="654211at2759"/>
<dbReference type="Proteomes" id="UP000185904">
    <property type="component" value="Unassembled WGS sequence"/>
</dbReference>
<feature type="domain" description="C2H2-type" evidence="2">
    <location>
        <begin position="284"/>
        <end position="314"/>
    </location>
</feature>
<gene>
    <name evidence="3" type="ORF">AYO20_03689</name>
</gene>
<evidence type="ECO:0000313" key="3">
    <source>
        <dbReference type="EMBL" id="OAL36920.1"/>
    </source>
</evidence>
<dbReference type="AlphaFoldDB" id="A0A178D3Z5"/>
<dbReference type="SMART" id="SM00355">
    <property type="entry name" value="ZnF_C2H2"/>
    <property type="match status" value="3"/>
</dbReference>
<accession>A0A178D3Z5</accession>
<dbReference type="RefSeq" id="XP_022501932.1">
    <property type="nucleotide sequence ID" value="XM_022641989.1"/>
</dbReference>
<dbReference type="EMBL" id="LVCJ01000018">
    <property type="protein sequence ID" value="OAL36920.1"/>
    <property type="molecule type" value="Genomic_DNA"/>
</dbReference>
<sequence>MDPSKPGFPLSWVRQSPAQHFIPSPATESSSQFELSHMGSGSPYYDHQLAGGDVRKILQHFRFDGLARSTILYLLKPETIIQFSKIATVNKTVLQTELDRVYPEQPRSKAPRLTQAPGMCYLSGVPNLGSTQSQLSISTDLGTSTTEFYTPELGSQFQGRNLHPNWMSPPEGMKAMTSRDTAIHRNSTPIALTNTHSAQPQWLDSLLAPNAKIMASSYLQYPLADTPRPSEVANASMHNMVPNSAMYCSAGGNPAQEYESLVDIAGSTHLLSRESTARKDQDKYPCSEPGCSKEFVRPVELGNHLKGDHEQDDTYFCQHQDCIFEKYRHASWARHHSREHSSCKERDACVEITHNRKKMYWGCSICVHLSIDVTSHVEHHLRHFKDGSARSSDIKYSTMILSLLSQEATQDEWEARCKKMSIQDGKHHRSLTSATCGNIREALEYGKYRGLDLSEPNVADQLLDEVVGLISRKRKREVPGVPNLDNSSYALSYLGLNPADNDAVFFDANPGFNEPY</sequence>
<dbReference type="GO" id="GO:0008270">
    <property type="term" value="F:zinc ion binding"/>
    <property type="evidence" value="ECO:0007669"/>
    <property type="project" value="UniProtKB-KW"/>
</dbReference>
<evidence type="ECO:0000256" key="1">
    <source>
        <dbReference type="PROSITE-ProRule" id="PRU00042"/>
    </source>
</evidence>
<dbReference type="PROSITE" id="PS00028">
    <property type="entry name" value="ZINC_FINGER_C2H2_1"/>
    <property type="match status" value="1"/>
</dbReference>
<evidence type="ECO:0000313" key="4">
    <source>
        <dbReference type="Proteomes" id="UP000185904"/>
    </source>
</evidence>
<name>A0A178D3Z5_9EURO</name>
<dbReference type="GeneID" id="34587110"/>
<organism evidence="3 4">
    <name type="scientific">Fonsecaea nubica</name>
    <dbReference type="NCBI Taxonomy" id="856822"/>
    <lineage>
        <taxon>Eukaryota</taxon>
        <taxon>Fungi</taxon>
        <taxon>Dikarya</taxon>
        <taxon>Ascomycota</taxon>
        <taxon>Pezizomycotina</taxon>
        <taxon>Eurotiomycetes</taxon>
        <taxon>Chaetothyriomycetidae</taxon>
        <taxon>Chaetothyriales</taxon>
        <taxon>Herpotrichiellaceae</taxon>
        <taxon>Fonsecaea</taxon>
    </lineage>
</organism>